<evidence type="ECO:0000313" key="1">
    <source>
        <dbReference type="EMBL" id="GIX74255.1"/>
    </source>
</evidence>
<evidence type="ECO:0000313" key="2">
    <source>
        <dbReference type="Proteomes" id="UP001054945"/>
    </source>
</evidence>
<gene>
    <name evidence="1" type="ORF">CEXT_242661</name>
</gene>
<dbReference type="EMBL" id="BPLR01020046">
    <property type="protein sequence ID" value="GIX74255.1"/>
    <property type="molecule type" value="Genomic_DNA"/>
</dbReference>
<reference evidence="1 2" key="1">
    <citation type="submission" date="2021-06" db="EMBL/GenBank/DDBJ databases">
        <title>Caerostris extrusa draft genome.</title>
        <authorList>
            <person name="Kono N."/>
            <person name="Arakawa K."/>
        </authorList>
    </citation>
    <scope>NUCLEOTIDE SEQUENCE [LARGE SCALE GENOMIC DNA]</scope>
</reference>
<accession>A0AAV4MQX1</accession>
<keyword evidence="2" id="KW-1185">Reference proteome</keyword>
<protein>
    <submittedName>
        <fullName evidence="1">Uncharacterized protein</fullName>
    </submittedName>
</protein>
<proteinExistence type="predicted"/>
<name>A0AAV4MQX1_CAEEX</name>
<dbReference type="AlphaFoldDB" id="A0AAV4MQX1"/>
<dbReference type="Proteomes" id="UP001054945">
    <property type="component" value="Unassembled WGS sequence"/>
</dbReference>
<comment type="caution">
    <text evidence="1">The sequence shown here is derived from an EMBL/GenBank/DDBJ whole genome shotgun (WGS) entry which is preliminary data.</text>
</comment>
<sequence>MNLSKKTQKIPCGTLSNPSVFFKTDKHQLESSCRAFRKGIPEIPEQSHTNAIQPRHKIVCFLWNKKLRRRCHGKEKAKREKKCPQKHRLMDLGESILSSLAVRLIWGRFSLFREKCNFP</sequence>
<organism evidence="1 2">
    <name type="scientific">Caerostris extrusa</name>
    <name type="common">Bark spider</name>
    <name type="synonym">Caerostris bankana</name>
    <dbReference type="NCBI Taxonomy" id="172846"/>
    <lineage>
        <taxon>Eukaryota</taxon>
        <taxon>Metazoa</taxon>
        <taxon>Ecdysozoa</taxon>
        <taxon>Arthropoda</taxon>
        <taxon>Chelicerata</taxon>
        <taxon>Arachnida</taxon>
        <taxon>Araneae</taxon>
        <taxon>Araneomorphae</taxon>
        <taxon>Entelegynae</taxon>
        <taxon>Araneoidea</taxon>
        <taxon>Araneidae</taxon>
        <taxon>Caerostris</taxon>
    </lineage>
</organism>